<dbReference type="EMBL" id="PGCK01000003">
    <property type="protein sequence ID" value="MCD1294245.1"/>
    <property type="molecule type" value="Genomic_DNA"/>
</dbReference>
<protein>
    <recommendedName>
        <fullName evidence="1">4-vinyl reductase 4VR domain-containing protein</fullName>
    </recommendedName>
</protein>
<reference evidence="2 3" key="1">
    <citation type="submission" date="2017-11" db="EMBL/GenBank/DDBJ databases">
        <title>Isolation and Characterization of Family Methanocellaceae Species from Potential Methane Hydrate Area Offshore Southwestern Taiwan.</title>
        <authorList>
            <person name="Zhang W.-L."/>
            <person name="Chen W.-C."/>
            <person name="Lai M.-C."/>
            <person name="Chen S.-C."/>
        </authorList>
    </citation>
    <scope>NUCLEOTIDE SEQUENCE [LARGE SCALE GENOMIC DNA]</scope>
    <source>
        <strain evidence="2 3">CWC-04</strain>
    </source>
</reference>
<gene>
    <name evidence="2" type="ORF">CUJ83_04445</name>
</gene>
<evidence type="ECO:0000313" key="3">
    <source>
        <dbReference type="Proteomes" id="UP001320159"/>
    </source>
</evidence>
<dbReference type="Proteomes" id="UP001320159">
    <property type="component" value="Unassembled WGS sequence"/>
</dbReference>
<feature type="domain" description="4-vinyl reductase 4VR" evidence="1">
    <location>
        <begin position="116"/>
        <end position="172"/>
    </location>
</feature>
<name>A0AAP2RCR5_9EURY</name>
<dbReference type="InterPro" id="IPR024096">
    <property type="entry name" value="NO_sig/Golgi_transp_ligand-bd"/>
</dbReference>
<keyword evidence="3" id="KW-1185">Reference proteome</keyword>
<dbReference type="RefSeq" id="WP_230741039.1">
    <property type="nucleotide sequence ID" value="NZ_PGCK01000003.1"/>
</dbReference>
<comment type="caution">
    <text evidence="2">The sequence shown here is derived from an EMBL/GenBank/DDBJ whole genome shotgun (WGS) entry which is preliminary data.</text>
</comment>
<evidence type="ECO:0000313" key="2">
    <source>
        <dbReference type="EMBL" id="MCD1294245.1"/>
    </source>
</evidence>
<dbReference type="SMART" id="SM00989">
    <property type="entry name" value="V4R"/>
    <property type="match status" value="1"/>
</dbReference>
<dbReference type="AlphaFoldDB" id="A0AAP2RCR5"/>
<accession>A0AAP2RCR5</accession>
<sequence>MDSLRLNIDYDDRTKTLYLYGSSITIHCHHYISNLLKMIDSSPYVDGGSIMYDAAEKVTIKHIGRVFEKNNITATDEKYAAAEEFFGKLGFGRLKFDIINGEVKGASSSVGFIPKSWTLKYGERPDHICYFTAGYIAGVIEVINNAPQSSYEVSETACIASGSPECVFVVRSPI</sequence>
<proteinExistence type="predicted"/>
<evidence type="ECO:0000259" key="1">
    <source>
        <dbReference type="SMART" id="SM00989"/>
    </source>
</evidence>
<organism evidence="2 3">
    <name type="scientific">Methanooceanicella nereidis</name>
    <dbReference type="NCBI Taxonomy" id="2052831"/>
    <lineage>
        <taxon>Archaea</taxon>
        <taxon>Methanobacteriati</taxon>
        <taxon>Methanobacteriota</taxon>
        <taxon>Stenosarchaea group</taxon>
        <taxon>Methanomicrobia</taxon>
        <taxon>Methanocellales</taxon>
        <taxon>Methanocellaceae</taxon>
        <taxon>Methanooceanicella</taxon>
    </lineage>
</organism>
<dbReference type="Gene3D" id="3.30.1380.20">
    <property type="entry name" value="Trafficking protein particle complex subunit 3"/>
    <property type="match status" value="1"/>
</dbReference>
<dbReference type="SUPFAM" id="SSF111126">
    <property type="entry name" value="Ligand-binding domain in the NO signalling and Golgi transport"/>
    <property type="match status" value="1"/>
</dbReference>
<dbReference type="InterPro" id="IPR004096">
    <property type="entry name" value="V4R"/>
</dbReference>